<dbReference type="Gene3D" id="3.40.50.720">
    <property type="entry name" value="NAD(P)-binding Rossmann-like Domain"/>
    <property type="match status" value="1"/>
</dbReference>
<dbReference type="GeneID" id="95513496"/>
<dbReference type="InterPro" id="IPR000683">
    <property type="entry name" value="Gfo/Idh/MocA-like_OxRdtase_N"/>
</dbReference>
<dbReference type="InterPro" id="IPR050984">
    <property type="entry name" value="Gfo/Idh/MocA_domain"/>
</dbReference>
<proteinExistence type="inferred from homology"/>
<name>A0A1H4ZH67_9ACTN</name>
<dbReference type="Pfam" id="PF22725">
    <property type="entry name" value="GFO_IDH_MocA_C3"/>
    <property type="match status" value="1"/>
</dbReference>
<reference evidence="5 6" key="1">
    <citation type="submission" date="2016-10" db="EMBL/GenBank/DDBJ databases">
        <authorList>
            <person name="de Groot N.N."/>
        </authorList>
    </citation>
    <scope>NUCLEOTIDE SEQUENCE [LARGE SCALE GENOMIC DNA]</scope>
    <source>
        <strain evidence="5 6">DSM 40306</strain>
    </source>
</reference>
<comment type="similarity">
    <text evidence="1">Belongs to the Gfo/Idh/MocA family.</text>
</comment>
<dbReference type="RefSeq" id="WP_070022446.1">
    <property type="nucleotide sequence ID" value="NZ_FNTD01000004.1"/>
</dbReference>
<feature type="domain" description="Gfo/Idh/MocA-like oxidoreductase N-terminal" evidence="3">
    <location>
        <begin position="6"/>
        <end position="121"/>
    </location>
</feature>
<dbReference type="AlphaFoldDB" id="A0A1H4ZH67"/>
<dbReference type="Gene3D" id="3.30.360.10">
    <property type="entry name" value="Dihydrodipicolinate Reductase, domain 2"/>
    <property type="match status" value="1"/>
</dbReference>
<keyword evidence="2" id="KW-0560">Oxidoreductase</keyword>
<organism evidence="5 6">
    <name type="scientific">Streptomyces misionensis</name>
    <dbReference type="NCBI Taxonomy" id="67331"/>
    <lineage>
        <taxon>Bacteria</taxon>
        <taxon>Bacillati</taxon>
        <taxon>Actinomycetota</taxon>
        <taxon>Actinomycetes</taxon>
        <taxon>Kitasatosporales</taxon>
        <taxon>Streptomycetaceae</taxon>
        <taxon>Streptomyces</taxon>
    </lineage>
</organism>
<sequence length="333" mass="35911">MTEPPLKWGILGTGWIAQRFTEDLLLLPGHTVSAVGSRVPETAETFARQYGVERAWGSYEQLVADDEVDVVYVATPHTFHFAHAGLALEAGRPVLVEKPFTANATDARRLVELARNRGLFAMEAMWTRFNPLIARLRELVADGAIGDVTSVYADFGTNAPYDPAHRLWSPELGGGALLDLGVYPLYFAWMLLGAPETVEATAATAPTGVDANTGMVLGYASGAVAVLHCSLTSDSPCTAVVNGTKGRIEVPSPFYSPHTLVLRREGAEPETFHLDVVGNGYGYQAQEVARRLRAGETESPVMPLDETLAIHGNLDTILARIERQAALSSRTPV</sequence>
<dbReference type="PANTHER" id="PTHR22604:SF105">
    <property type="entry name" value="TRANS-1,2-DIHYDROBENZENE-1,2-DIOL DEHYDROGENASE"/>
    <property type="match status" value="1"/>
</dbReference>
<dbReference type="GO" id="GO:0016491">
    <property type="term" value="F:oxidoreductase activity"/>
    <property type="evidence" value="ECO:0007669"/>
    <property type="project" value="UniProtKB-KW"/>
</dbReference>
<dbReference type="PANTHER" id="PTHR22604">
    <property type="entry name" value="OXIDOREDUCTASES"/>
    <property type="match status" value="1"/>
</dbReference>
<evidence type="ECO:0000256" key="1">
    <source>
        <dbReference type="ARBA" id="ARBA00010928"/>
    </source>
</evidence>
<evidence type="ECO:0000259" key="3">
    <source>
        <dbReference type="Pfam" id="PF01408"/>
    </source>
</evidence>
<dbReference type="EMBL" id="FNTD01000004">
    <property type="protein sequence ID" value="SED28834.1"/>
    <property type="molecule type" value="Genomic_DNA"/>
</dbReference>
<dbReference type="SUPFAM" id="SSF55347">
    <property type="entry name" value="Glyceraldehyde-3-phosphate dehydrogenase-like, C-terminal domain"/>
    <property type="match status" value="1"/>
</dbReference>
<dbReference type="GO" id="GO:0000166">
    <property type="term" value="F:nucleotide binding"/>
    <property type="evidence" value="ECO:0007669"/>
    <property type="project" value="InterPro"/>
</dbReference>
<dbReference type="Proteomes" id="UP000182375">
    <property type="component" value="Unassembled WGS sequence"/>
</dbReference>
<dbReference type="Pfam" id="PF01408">
    <property type="entry name" value="GFO_IDH_MocA"/>
    <property type="match status" value="1"/>
</dbReference>
<protein>
    <submittedName>
        <fullName evidence="5">Predicted dehydrogenase</fullName>
    </submittedName>
</protein>
<accession>A0A1H4ZH67</accession>
<dbReference type="InterPro" id="IPR055170">
    <property type="entry name" value="GFO_IDH_MocA-like_dom"/>
</dbReference>
<feature type="domain" description="GFO/IDH/MocA-like oxidoreductase" evidence="4">
    <location>
        <begin position="134"/>
        <end position="249"/>
    </location>
</feature>
<evidence type="ECO:0000256" key="2">
    <source>
        <dbReference type="ARBA" id="ARBA00023002"/>
    </source>
</evidence>
<gene>
    <name evidence="5" type="ORF">SAMN04490357_4394</name>
</gene>
<evidence type="ECO:0000313" key="6">
    <source>
        <dbReference type="Proteomes" id="UP000182375"/>
    </source>
</evidence>
<dbReference type="SUPFAM" id="SSF51735">
    <property type="entry name" value="NAD(P)-binding Rossmann-fold domains"/>
    <property type="match status" value="1"/>
</dbReference>
<dbReference type="STRING" id="67331.SAMN04490357_4394"/>
<evidence type="ECO:0000259" key="4">
    <source>
        <dbReference type="Pfam" id="PF22725"/>
    </source>
</evidence>
<evidence type="ECO:0000313" key="5">
    <source>
        <dbReference type="EMBL" id="SED28834.1"/>
    </source>
</evidence>
<dbReference type="InterPro" id="IPR036291">
    <property type="entry name" value="NAD(P)-bd_dom_sf"/>
</dbReference>